<organism evidence="9 10">
    <name type="scientific">Methylocella tundrae</name>
    <dbReference type="NCBI Taxonomy" id="227605"/>
    <lineage>
        <taxon>Bacteria</taxon>
        <taxon>Pseudomonadati</taxon>
        <taxon>Pseudomonadota</taxon>
        <taxon>Alphaproteobacteria</taxon>
        <taxon>Hyphomicrobiales</taxon>
        <taxon>Beijerinckiaceae</taxon>
        <taxon>Methylocella</taxon>
    </lineage>
</organism>
<dbReference type="UniPathway" id="UPA00337"/>
<dbReference type="InterPro" id="IPR008930">
    <property type="entry name" value="Terpenoid_cyclase/PrenylTrfase"/>
</dbReference>
<dbReference type="InterPro" id="IPR032696">
    <property type="entry name" value="SQ_cyclase_C"/>
</dbReference>
<dbReference type="NCBIfam" id="TIGR01787">
    <property type="entry name" value="squalene_cyclas"/>
    <property type="match status" value="1"/>
</dbReference>
<proteinExistence type="inferred from homology"/>
<dbReference type="EMBL" id="LR536450">
    <property type="protein sequence ID" value="VFU08999.1"/>
    <property type="molecule type" value="Genomic_DNA"/>
</dbReference>
<dbReference type="InterPro" id="IPR006400">
    <property type="entry name" value="Hopene-cyclase"/>
</dbReference>
<feature type="domain" description="Amine oxidase" evidence="6">
    <location>
        <begin position="2"/>
        <end position="326"/>
    </location>
</feature>
<dbReference type="GO" id="GO:0051007">
    <property type="term" value="F:squalene-hopene cyclase activity"/>
    <property type="evidence" value="ECO:0007669"/>
    <property type="project" value="UniProtKB-EC"/>
</dbReference>
<accession>A0A4U8Z138</accession>
<dbReference type="InterPro" id="IPR018333">
    <property type="entry name" value="Squalene_cyclase"/>
</dbReference>
<evidence type="ECO:0000256" key="5">
    <source>
        <dbReference type="SAM" id="MobiDB-lite"/>
    </source>
</evidence>
<dbReference type="NCBIfam" id="TIGR01507">
    <property type="entry name" value="hopene_cyclase"/>
    <property type="match status" value="1"/>
</dbReference>
<dbReference type="GO" id="GO:0005811">
    <property type="term" value="C:lipid droplet"/>
    <property type="evidence" value="ECO:0007669"/>
    <property type="project" value="InterPro"/>
</dbReference>
<dbReference type="SUPFAM" id="SSF48239">
    <property type="entry name" value="Terpenoid cyclases/Protein prenyltransferases"/>
    <property type="match status" value="1"/>
</dbReference>
<dbReference type="EC" id="5.4.99.17" evidence="9"/>
<sequence length="913" mass="99888">MVIDNGNHLLLSGNAEALDFLRRVGGLKGVSQPAEADFAFVDLATKERWRLRPNAGPLPWWIFAKGRRVPDTGWRDYLGLAKLLIPGRDKRIDEVLTCRGALYDRLWRPFLLAALNTEPAEGSSKLAGAVVAETLARGGAACRPIVAHGLSAAFIEPAVMHLVKRGADVRLDHRLRKIIFAGDRAAALDFGDARVDLNVEDEVILATPPGVAQDLMPGLVAPQDFRAIVNAHFKIAPPAGLPPILGVVNGEVEWIFAFKDRLSVTISGADRLLDAGREELAARLWAEVAEAAHIDQPLPPWQIIKEKRATFAATPQENARRPRRRDQRRQSDAGRGLDGDRLTRDDRRRHPVRTSRGGCDRWPQGVTATAFGGQWIKEPGVEGKFGSAVADEGEAPGLALGQIEAAISSAHKALLGQQRPDGHFVFELEADVSIPAEYILFLHFLGDPAGAELEEKIAVYLRRHQTADDGWPLFAEGAFNTSSSVKAYFALKMIGDSPDAPHMKRARAAILKHGGAANTNVFTRSLLSLYGATPWRSVPVMPVELMHLPRWFPFHLSKISYWARTVLAPLVVVHALKPKARNPRNVGIEELFIEPADQVRRWPGAPHQTFPWTMVFGGIDHVLRWLEPYFPKRSQKRAIDKAVAFVTERLNGEDGLGAIYPAMAYSAMMFHALGVPASDPRMIQVRKAIDGLLIIRADEAYCQPCVSPVWDTALASHALMESAGAGAKTPGEQTGASVREALSWLAPRQVLDVAGDWATQKPHVRPGGWAFQYANPHYPDLDDTAVVVLAMDRAAKTLPGGGEDASYDEAISRAKEWILGLQSANGGFGAFDADNDREYLNAIPFADHGALLDPPTADVTARCVSMLAQLGETARTNPALARAVDYLIEEQEEDGSWFGRWGMNYIYGTLVSS</sequence>
<keyword evidence="4 9" id="KW-0413">Isomerase</keyword>
<dbReference type="InterPro" id="IPR002365">
    <property type="entry name" value="Terpene_synthase_CS"/>
</dbReference>
<dbReference type="InterPro" id="IPR032697">
    <property type="entry name" value="SQ_cyclase_N"/>
</dbReference>
<dbReference type="Gene3D" id="1.50.10.20">
    <property type="match status" value="2"/>
</dbReference>
<dbReference type="PANTHER" id="PTHR11764:SF20">
    <property type="entry name" value="LANOSTEROL SYNTHASE"/>
    <property type="match status" value="1"/>
</dbReference>
<dbReference type="GO" id="GO:0016491">
    <property type="term" value="F:oxidoreductase activity"/>
    <property type="evidence" value="ECO:0007669"/>
    <property type="project" value="InterPro"/>
</dbReference>
<comment type="pathway">
    <text evidence="1">Secondary metabolite biosynthesis; hopanoid biosynthesis.</text>
</comment>
<name>A0A4U8Z138_METTU</name>
<evidence type="ECO:0000256" key="1">
    <source>
        <dbReference type="ARBA" id="ARBA00004999"/>
    </source>
</evidence>
<evidence type="ECO:0000313" key="10">
    <source>
        <dbReference type="Proteomes" id="UP000294360"/>
    </source>
</evidence>
<dbReference type="GO" id="GO:0016104">
    <property type="term" value="P:triterpenoid biosynthetic process"/>
    <property type="evidence" value="ECO:0007669"/>
    <property type="project" value="InterPro"/>
</dbReference>
<dbReference type="InterPro" id="IPR036188">
    <property type="entry name" value="FAD/NAD-bd_sf"/>
</dbReference>
<gene>
    <name evidence="9" type="ORF">MTUNDRAET4_2106</name>
</gene>
<dbReference type="SUPFAM" id="SSF51905">
    <property type="entry name" value="FAD/NAD(P)-binding domain"/>
    <property type="match status" value="1"/>
</dbReference>
<reference evidence="9 10" key="1">
    <citation type="submission" date="2019-03" db="EMBL/GenBank/DDBJ databases">
        <authorList>
            <person name="Kox A.R. M."/>
        </authorList>
    </citation>
    <scope>NUCLEOTIDE SEQUENCE [LARGE SCALE GENOMIC DNA]</scope>
    <source>
        <strain evidence="9">MTUNDRAET4 annotated genome</strain>
    </source>
</reference>
<dbReference type="SUPFAM" id="SSF81853">
    <property type="entry name" value="Family 10 polysaccharide lyase"/>
    <property type="match status" value="1"/>
</dbReference>
<dbReference type="Proteomes" id="UP000294360">
    <property type="component" value="Chromosome"/>
</dbReference>
<dbReference type="Pfam" id="PF13243">
    <property type="entry name" value="SQHop_cyclase_C"/>
    <property type="match status" value="1"/>
</dbReference>
<dbReference type="Pfam" id="PF13249">
    <property type="entry name" value="SQHop_cyclase_N"/>
    <property type="match status" value="1"/>
</dbReference>
<evidence type="ECO:0000256" key="3">
    <source>
        <dbReference type="ARBA" id="ARBA00022737"/>
    </source>
</evidence>
<feature type="region of interest" description="Disordered" evidence="5">
    <location>
        <begin position="309"/>
        <end position="363"/>
    </location>
</feature>
<keyword evidence="3" id="KW-0677">Repeat</keyword>
<dbReference type="AlphaFoldDB" id="A0A4U8Z138"/>
<evidence type="ECO:0000259" key="8">
    <source>
        <dbReference type="Pfam" id="PF13249"/>
    </source>
</evidence>
<dbReference type="InterPro" id="IPR002937">
    <property type="entry name" value="Amino_oxidase"/>
</dbReference>
<dbReference type="Pfam" id="PF01593">
    <property type="entry name" value="Amino_oxidase"/>
    <property type="match status" value="1"/>
</dbReference>
<evidence type="ECO:0000259" key="7">
    <source>
        <dbReference type="Pfam" id="PF13243"/>
    </source>
</evidence>
<feature type="compositionally biased region" description="Basic and acidic residues" evidence="5">
    <location>
        <begin position="328"/>
        <end position="348"/>
    </location>
</feature>
<protein>
    <submittedName>
        <fullName evidence="9">Putative Squalene--hopene cyclase</fullName>
        <ecNumber evidence="9">5.4.99.17</ecNumber>
    </submittedName>
</protein>
<evidence type="ECO:0000256" key="4">
    <source>
        <dbReference type="ARBA" id="ARBA00023235"/>
    </source>
</evidence>
<feature type="domain" description="Squalene cyclase N-terminal" evidence="8">
    <location>
        <begin position="407"/>
        <end position="696"/>
    </location>
</feature>
<feature type="domain" description="Squalene cyclase C-terminal" evidence="7">
    <location>
        <begin position="706"/>
        <end position="910"/>
    </location>
</feature>
<dbReference type="PANTHER" id="PTHR11764">
    <property type="entry name" value="TERPENE CYCLASE/MUTASE FAMILY MEMBER"/>
    <property type="match status" value="1"/>
</dbReference>
<evidence type="ECO:0000313" key="9">
    <source>
        <dbReference type="EMBL" id="VFU08999.1"/>
    </source>
</evidence>
<dbReference type="KEGG" id="mtun:MTUNDRAET4_2106"/>
<evidence type="ECO:0000256" key="2">
    <source>
        <dbReference type="ARBA" id="ARBA00009755"/>
    </source>
</evidence>
<evidence type="ECO:0000259" key="6">
    <source>
        <dbReference type="Pfam" id="PF01593"/>
    </source>
</evidence>
<dbReference type="PROSITE" id="PS01074">
    <property type="entry name" value="TERPENE_SYNTHASES"/>
    <property type="match status" value="1"/>
</dbReference>
<dbReference type="SFLD" id="SFLDG01016">
    <property type="entry name" value="Prenyltransferase_Like_2"/>
    <property type="match status" value="1"/>
</dbReference>
<comment type="similarity">
    <text evidence="2">Belongs to the terpene cyclase/mutase family.</text>
</comment>